<dbReference type="Gene3D" id="3.40.50.720">
    <property type="entry name" value="NAD(P)-binding Rossmann-like Domain"/>
    <property type="match status" value="1"/>
</dbReference>
<accession>A0A1R0WXU9</accession>
<name>A0A1R0WXU9_9BACL</name>
<dbReference type="RefSeq" id="WP_036676191.1">
    <property type="nucleotide sequence ID" value="NZ_CP009428.1"/>
</dbReference>
<dbReference type="InterPro" id="IPR036291">
    <property type="entry name" value="NAD(P)-bd_dom_sf"/>
</dbReference>
<dbReference type="Proteomes" id="UP000187465">
    <property type="component" value="Unassembled WGS sequence"/>
</dbReference>
<proteinExistence type="predicted"/>
<gene>
    <name evidence="1" type="ORF">BJP51_05070</name>
</gene>
<dbReference type="EMBL" id="MKQP01000056">
    <property type="protein sequence ID" value="OMD23550.1"/>
    <property type="molecule type" value="Genomic_DNA"/>
</dbReference>
<dbReference type="KEGG" id="pod:PODO_20785"/>
<protein>
    <submittedName>
        <fullName evidence="1">Oxidoreductase</fullName>
    </submittedName>
</protein>
<reference evidence="1 2" key="1">
    <citation type="submission" date="2016-10" db="EMBL/GenBank/DDBJ databases">
        <title>Paenibacillus species isolates.</title>
        <authorList>
            <person name="Beno S.M."/>
        </authorList>
    </citation>
    <scope>NUCLEOTIDE SEQUENCE [LARGE SCALE GENOMIC DNA]</scope>
    <source>
        <strain evidence="1 2">FSL H7-0604</strain>
    </source>
</reference>
<dbReference type="Pfam" id="PF00106">
    <property type="entry name" value="adh_short"/>
    <property type="match status" value="1"/>
</dbReference>
<dbReference type="PRINTS" id="PR00081">
    <property type="entry name" value="GDHRDH"/>
</dbReference>
<dbReference type="PANTHER" id="PTHR44147:SF2">
    <property type="entry name" value="DEHYDROGENASE_REDUCTASE SDR FAMILY MEMBER 1"/>
    <property type="match status" value="1"/>
</dbReference>
<dbReference type="SUPFAM" id="SSF51735">
    <property type="entry name" value="NAD(P)-binding Rossmann-fold domains"/>
    <property type="match status" value="1"/>
</dbReference>
<dbReference type="AlphaFoldDB" id="A0A1R0WXU9"/>
<evidence type="ECO:0000313" key="1">
    <source>
        <dbReference type="EMBL" id="OMD23550.1"/>
    </source>
</evidence>
<comment type="caution">
    <text evidence="1">The sequence shown here is derived from an EMBL/GenBank/DDBJ whole genome shotgun (WGS) entry which is preliminary data.</text>
</comment>
<dbReference type="GeneID" id="31572600"/>
<evidence type="ECO:0000313" key="2">
    <source>
        <dbReference type="Proteomes" id="UP000187465"/>
    </source>
</evidence>
<sequence>MTLKGKVALVTGGSRGAGRGIALELARKGAFVYITGRTTEASGTGQSKRSIDNVLREIKAEGGSGSAIRCDHTKDQETETVIRQIASEQGRLDILVNNVWGGNDLLIEQKSFWELPTAHWDNMFNAGVRAQLVTNYYAIPLMREAKAGGLIIHTTFWDHYKYLGNFYYDLSKNTLVRMAYGLSIELKEDNIAVIPLTPGWMRTEAVLESMNTDEEHWHEVEELQMTESTTYIGRAAAALATDPEVMSMTGQPQQVAKLAEKYGFTDIDGRTVPAFLV</sequence>
<organism evidence="1 2">
    <name type="scientific">Paenibacillus odorifer</name>
    <dbReference type="NCBI Taxonomy" id="189426"/>
    <lineage>
        <taxon>Bacteria</taxon>
        <taxon>Bacillati</taxon>
        <taxon>Bacillota</taxon>
        <taxon>Bacilli</taxon>
        <taxon>Bacillales</taxon>
        <taxon>Paenibacillaceae</taxon>
        <taxon>Paenibacillus</taxon>
    </lineage>
</organism>
<dbReference type="PANTHER" id="PTHR44147">
    <property type="entry name" value="DEHYDROGENASE/REDUCTASE SDR FAMILY MEMBER 1"/>
    <property type="match status" value="1"/>
</dbReference>
<dbReference type="InterPro" id="IPR002347">
    <property type="entry name" value="SDR_fam"/>
</dbReference>